<comment type="function">
    <text evidence="5">Part of a binding-protein-dependent transport system for aliphatic sulfonates. Putative binding protein.</text>
</comment>
<dbReference type="FunFam" id="3.40.190.10:FF:000050">
    <property type="entry name" value="Sulfonate ABC transporter substrate-binding protein"/>
    <property type="match status" value="1"/>
</dbReference>
<evidence type="ECO:0000256" key="3">
    <source>
        <dbReference type="ARBA" id="ARBA00022448"/>
    </source>
</evidence>
<dbReference type="GO" id="GO:0042626">
    <property type="term" value="F:ATPase-coupled transmembrane transporter activity"/>
    <property type="evidence" value="ECO:0007669"/>
    <property type="project" value="InterPro"/>
</dbReference>
<dbReference type="AlphaFoldDB" id="A0A347WEF3"/>
<dbReference type="RefSeq" id="WP_254057898.1">
    <property type="nucleotide sequence ID" value="NZ_CP023036.1"/>
</dbReference>
<dbReference type="KEGG" id="ksc:CD178_02499"/>
<dbReference type="PANTHER" id="PTHR30024">
    <property type="entry name" value="ALIPHATIC SULFONATES-BINDING PROTEIN-RELATED"/>
    <property type="match status" value="1"/>
</dbReference>
<feature type="domain" description="Solute-binding protein family 3/N-terminal" evidence="7">
    <location>
        <begin position="31"/>
        <end position="246"/>
    </location>
</feature>
<evidence type="ECO:0000256" key="4">
    <source>
        <dbReference type="ARBA" id="ARBA00022729"/>
    </source>
</evidence>
<evidence type="ECO:0000256" key="6">
    <source>
        <dbReference type="ARBA" id="ARBA00070228"/>
    </source>
</evidence>
<evidence type="ECO:0000313" key="8">
    <source>
        <dbReference type="EMBL" id="AXY23246.1"/>
    </source>
</evidence>
<dbReference type="EMBL" id="CP023036">
    <property type="protein sequence ID" value="AXY23246.1"/>
    <property type="molecule type" value="Genomic_DNA"/>
</dbReference>
<evidence type="ECO:0000256" key="5">
    <source>
        <dbReference type="ARBA" id="ARBA00055538"/>
    </source>
</evidence>
<sequence>MLFSRRRVLAAFVAQGIMAGMARRAHAASRTVRIGYQKYGTLVLLKNRGFLEDALRPLGVSVEWALFPAGPPLLQALVAGALDFGQTGDLPPVFVQAASPDALVYVGHEAPTGTSEAIIVPSSSPIHSVADLKGKRVAVTRGADAHWLLVAALRKYGLSLNDISVSYLLPAAARPAFETGQVDAWAIWDPYLSGANADTRVIATGDDVNGGTQFYLARRGFFEESPDLVRAILAAIAQCDDWATNHRDDVIALLAHSTGLPSEVVARSVAKLHYGLLPMTPEVIAGQQRIADSFHAAGLLATSPEVAAAVPRIP</sequence>
<organism evidence="8 9">
    <name type="scientific">Komagataeibacter saccharivorans</name>
    <dbReference type="NCBI Taxonomy" id="265959"/>
    <lineage>
        <taxon>Bacteria</taxon>
        <taxon>Pseudomonadati</taxon>
        <taxon>Pseudomonadota</taxon>
        <taxon>Alphaproteobacteria</taxon>
        <taxon>Acetobacterales</taxon>
        <taxon>Acetobacteraceae</taxon>
        <taxon>Komagataeibacter</taxon>
    </lineage>
</organism>
<comment type="similarity">
    <text evidence="2">Belongs to the bacterial solute-binding protein SsuA/TauA family.</text>
</comment>
<dbReference type="InterPro" id="IPR015168">
    <property type="entry name" value="SsuA/THI5"/>
</dbReference>
<dbReference type="Pfam" id="PF09084">
    <property type="entry name" value="NMT1"/>
    <property type="match status" value="1"/>
</dbReference>
<name>A0A347WEF3_9PROT</name>
<dbReference type="SMART" id="SM00062">
    <property type="entry name" value="PBPb"/>
    <property type="match status" value="1"/>
</dbReference>
<proteinExistence type="inferred from homology"/>
<evidence type="ECO:0000259" key="7">
    <source>
        <dbReference type="SMART" id="SM00062"/>
    </source>
</evidence>
<dbReference type="NCBIfam" id="TIGR01728">
    <property type="entry name" value="SsuA_fam"/>
    <property type="match status" value="1"/>
</dbReference>
<dbReference type="InterPro" id="IPR001638">
    <property type="entry name" value="Solute-binding_3/MltF_N"/>
</dbReference>
<dbReference type="GO" id="GO:0042597">
    <property type="term" value="C:periplasmic space"/>
    <property type="evidence" value="ECO:0007669"/>
    <property type="project" value="UniProtKB-SubCell"/>
</dbReference>
<keyword evidence="9" id="KW-1185">Reference proteome</keyword>
<keyword evidence="4" id="KW-0732">Signal</keyword>
<reference evidence="8 9" key="1">
    <citation type="submission" date="2017-08" db="EMBL/GenBank/DDBJ databases">
        <title>Complete genome sequence of Gluconacetobacter saccharivorans CV1 isolated from Fermented Vinegar.</title>
        <authorList>
            <person name="Kim S.-Y."/>
        </authorList>
    </citation>
    <scope>NUCLEOTIDE SEQUENCE [LARGE SCALE GENOMIC DNA]</scope>
    <source>
        <strain evidence="8 9">CV1</strain>
    </source>
</reference>
<comment type="subcellular location">
    <subcellularLocation>
        <location evidence="1">Periplasm</location>
    </subcellularLocation>
</comment>
<dbReference type="GO" id="GO:0016020">
    <property type="term" value="C:membrane"/>
    <property type="evidence" value="ECO:0007669"/>
    <property type="project" value="InterPro"/>
</dbReference>
<dbReference type="Proteomes" id="UP000264120">
    <property type="component" value="Chromosome"/>
</dbReference>
<dbReference type="InterPro" id="IPR010067">
    <property type="entry name" value="ABC_SsuA_sub-bd"/>
</dbReference>
<dbReference type="SUPFAM" id="SSF53850">
    <property type="entry name" value="Periplasmic binding protein-like II"/>
    <property type="match status" value="1"/>
</dbReference>
<evidence type="ECO:0000256" key="1">
    <source>
        <dbReference type="ARBA" id="ARBA00004418"/>
    </source>
</evidence>
<dbReference type="Gene3D" id="3.40.190.10">
    <property type="entry name" value="Periplasmic binding protein-like II"/>
    <property type="match status" value="2"/>
</dbReference>
<keyword evidence="3" id="KW-0813">Transport</keyword>
<dbReference type="PANTHER" id="PTHR30024:SF42">
    <property type="entry name" value="ALIPHATIC SULFONATES-BINDING PROTEIN-RELATED"/>
    <property type="match status" value="1"/>
</dbReference>
<accession>A0A347WEF3</accession>
<evidence type="ECO:0000256" key="2">
    <source>
        <dbReference type="ARBA" id="ARBA00010742"/>
    </source>
</evidence>
<protein>
    <recommendedName>
        <fullName evidence="6">Putative aliphatic sulfonates-binding protein</fullName>
    </recommendedName>
</protein>
<evidence type="ECO:0000313" key="9">
    <source>
        <dbReference type="Proteomes" id="UP000264120"/>
    </source>
</evidence>
<gene>
    <name evidence="8" type="primary">ssuA_2</name>
    <name evidence="8" type="ORF">CD178_02499</name>
</gene>